<dbReference type="EMBL" id="KN847524">
    <property type="protein sequence ID" value="KIV90352.1"/>
    <property type="molecule type" value="Genomic_DNA"/>
</dbReference>
<dbReference type="InterPro" id="IPR025952">
    <property type="entry name" value="R3H-assoc_dom"/>
</dbReference>
<dbReference type="PANTHER" id="PTHR32019:SF2">
    <property type="entry name" value="R3H DOMAIN-CONTAINING PROTEIN 4"/>
    <property type="match status" value="1"/>
</dbReference>
<reference evidence="3 4" key="1">
    <citation type="submission" date="2015-01" db="EMBL/GenBank/DDBJ databases">
        <title>The Genome Sequence of Exophiala mesophila CBS40295.</title>
        <authorList>
            <consortium name="The Broad Institute Genomics Platform"/>
            <person name="Cuomo C."/>
            <person name="de Hoog S."/>
            <person name="Gorbushina A."/>
            <person name="Stielow B."/>
            <person name="Teixiera M."/>
            <person name="Abouelleil A."/>
            <person name="Chapman S.B."/>
            <person name="Priest M."/>
            <person name="Young S.K."/>
            <person name="Wortman J."/>
            <person name="Nusbaum C."/>
            <person name="Birren B."/>
        </authorList>
    </citation>
    <scope>NUCLEOTIDE SEQUENCE [LARGE SCALE GENOMIC DNA]</scope>
    <source>
        <strain evidence="3 4">CBS 40295</strain>
    </source>
</reference>
<accession>A0A0D1Z676</accession>
<feature type="compositionally biased region" description="Low complexity" evidence="1">
    <location>
        <begin position="9"/>
        <end position="22"/>
    </location>
</feature>
<dbReference type="VEuPathDB" id="FungiDB:PV10_07664"/>
<dbReference type="PANTHER" id="PTHR32019">
    <property type="entry name" value="R3H DOMAIN-CONTAINING PROTEIN 4"/>
    <property type="match status" value="1"/>
</dbReference>
<dbReference type="InterPro" id="IPR039629">
    <property type="entry name" value="R3HDM4"/>
</dbReference>
<dbReference type="InterPro" id="IPR036867">
    <property type="entry name" value="R3H_dom_sf"/>
</dbReference>
<dbReference type="GO" id="GO:0003676">
    <property type="term" value="F:nucleic acid binding"/>
    <property type="evidence" value="ECO:0007669"/>
    <property type="project" value="InterPro"/>
</dbReference>
<dbReference type="OMA" id="YPRHDPM"/>
<evidence type="ECO:0000313" key="3">
    <source>
        <dbReference type="EMBL" id="KIV90352.1"/>
    </source>
</evidence>
<feature type="region of interest" description="Disordered" evidence="1">
    <location>
        <begin position="79"/>
        <end position="100"/>
    </location>
</feature>
<feature type="compositionally biased region" description="Basic and acidic residues" evidence="1">
    <location>
        <begin position="253"/>
        <end position="262"/>
    </location>
</feature>
<name>A0A0D1Z676_EXOME</name>
<feature type="domain" description="R3H-associated N-terminal" evidence="2">
    <location>
        <begin position="74"/>
        <end position="192"/>
    </location>
</feature>
<dbReference type="AlphaFoldDB" id="A0A0D1Z676"/>
<dbReference type="HOGENOM" id="CLU_064119_0_0_1"/>
<sequence length="354" mass="39878">MPIVPIMIPAASEPPQASSPPSMGDLPTAMGDVSLQRTSPPRPVMGTSIRISVPLDSTPTKSIRGVQNSLSADRKIMRRDSMDRREALLKGKEGSRQRRRWENDRLLSNPWAQPPLPSDWEVRPTYPQRTVPYYLAPLWDAAEFQRAVESNLKGRKNSTRNRGKRTGVHKGMNPMEEAAANIPKEVRARLKRAKAAKGLLQDLEEDVRSFVQRWNARETRLREQGLQDIPLASDSEEDDEIVFIGRNGAMHDSPGRKQREGLDGGWDQDGTISKEKMIFDGLDNDKGAAFARWLVHCVGSYYGLRTWSVTREVQGAEKRREAYVGVDTRARGFMGRAVEVGREVELPRPLWGMV</sequence>
<evidence type="ECO:0000259" key="2">
    <source>
        <dbReference type="Pfam" id="PF13902"/>
    </source>
</evidence>
<dbReference type="OrthoDB" id="10256743at2759"/>
<proteinExistence type="predicted"/>
<organism evidence="3 4">
    <name type="scientific">Exophiala mesophila</name>
    <name type="common">Black yeast-like fungus</name>
    <dbReference type="NCBI Taxonomy" id="212818"/>
    <lineage>
        <taxon>Eukaryota</taxon>
        <taxon>Fungi</taxon>
        <taxon>Dikarya</taxon>
        <taxon>Ascomycota</taxon>
        <taxon>Pezizomycotina</taxon>
        <taxon>Eurotiomycetes</taxon>
        <taxon>Chaetothyriomycetidae</taxon>
        <taxon>Chaetothyriales</taxon>
        <taxon>Herpotrichiellaceae</taxon>
        <taxon>Exophiala</taxon>
    </lineage>
</organism>
<feature type="region of interest" description="Disordered" evidence="1">
    <location>
        <begin position="247"/>
        <end position="267"/>
    </location>
</feature>
<dbReference type="SUPFAM" id="SSF82708">
    <property type="entry name" value="R3H domain"/>
    <property type="match status" value="1"/>
</dbReference>
<gene>
    <name evidence="3" type="ORF">PV10_07664</name>
</gene>
<feature type="region of interest" description="Disordered" evidence="1">
    <location>
        <begin position="1"/>
        <end position="26"/>
    </location>
</feature>
<evidence type="ECO:0000256" key="1">
    <source>
        <dbReference type="SAM" id="MobiDB-lite"/>
    </source>
</evidence>
<dbReference type="Pfam" id="PF13902">
    <property type="entry name" value="R3H-assoc"/>
    <property type="match status" value="1"/>
</dbReference>
<dbReference type="GeneID" id="27325509"/>
<dbReference type="Proteomes" id="UP000054302">
    <property type="component" value="Unassembled WGS sequence"/>
</dbReference>
<keyword evidence="4" id="KW-1185">Reference proteome</keyword>
<dbReference type="RefSeq" id="XP_016221926.1">
    <property type="nucleotide sequence ID" value="XM_016372594.1"/>
</dbReference>
<evidence type="ECO:0000313" key="4">
    <source>
        <dbReference type="Proteomes" id="UP000054302"/>
    </source>
</evidence>
<protein>
    <recommendedName>
        <fullName evidence="2">R3H-associated N-terminal domain-containing protein</fullName>
    </recommendedName>
</protein>